<organism evidence="2 3">
    <name type="scientific">Parasediminibacterium paludis</name>
    <dbReference type="NCBI Taxonomy" id="908966"/>
    <lineage>
        <taxon>Bacteria</taxon>
        <taxon>Pseudomonadati</taxon>
        <taxon>Bacteroidota</taxon>
        <taxon>Chitinophagia</taxon>
        <taxon>Chitinophagales</taxon>
        <taxon>Chitinophagaceae</taxon>
        <taxon>Parasediminibacterium</taxon>
    </lineage>
</organism>
<evidence type="ECO:0000313" key="2">
    <source>
        <dbReference type="EMBL" id="MFC4231570.1"/>
    </source>
</evidence>
<dbReference type="EMBL" id="JBHSDC010000009">
    <property type="protein sequence ID" value="MFC4231570.1"/>
    <property type="molecule type" value="Genomic_DNA"/>
</dbReference>
<protein>
    <submittedName>
        <fullName evidence="2">Uncharacterized protein</fullName>
    </submittedName>
</protein>
<comment type="caution">
    <text evidence="2">The sequence shown here is derived from an EMBL/GenBank/DDBJ whole genome shotgun (WGS) entry which is preliminary data.</text>
</comment>
<dbReference type="Proteomes" id="UP001595906">
    <property type="component" value="Unassembled WGS sequence"/>
</dbReference>
<keyword evidence="1" id="KW-0812">Transmembrane</keyword>
<gene>
    <name evidence="2" type="ORF">ACFOW1_06700</name>
</gene>
<keyword evidence="1" id="KW-0472">Membrane</keyword>
<proteinExistence type="predicted"/>
<evidence type="ECO:0000313" key="3">
    <source>
        <dbReference type="Proteomes" id="UP001595906"/>
    </source>
</evidence>
<keyword evidence="1" id="KW-1133">Transmembrane helix</keyword>
<keyword evidence="3" id="KW-1185">Reference proteome</keyword>
<dbReference type="RefSeq" id="WP_379013094.1">
    <property type="nucleotide sequence ID" value="NZ_JBHSDC010000009.1"/>
</dbReference>
<feature type="transmembrane region" description="Helical" evidence="1">
    <location>
        <begin position="57"/>
        <end position="78"/>
    </location>
</feature>
<accession>A0ABV8PWC9</accession>
<evidence type="ECO:0000256" key="1">
    <source>
        <dbReference type="SAM" id="Phobius"/>
    </source>
</evidence>
<sequence>MITNNTKEKVEAALSSIDHISPAEMPPFFYTRLVAKMEREPKPTWWLVLLRSFTKPAFAVVTLSFFAVLNITAITAMLKDNKQGHNAAESSTIQGFAQEYNLSVSTIYNDKRDSK</sequence>
<name>A0ABV8PWC9_9BACT</name>
<reference evidence="3" key="1">
    <citation type="journal article" date="2019" name="Int. J. Syst. Evol. Microbiol.">
        <title>The Global Catalogue of Microorganisms (GCM) 10K type strain sequencing project: providing services to taxonomists for standard genome sequencing and annotation.</title>
        <authorList>
            <consortium name="The Broad Institute Genomics Platform"/>
            <consortium name="The Broad Institute Genome Sequencing Center for Infectious Disease"/>
            <person name="Wu L."/>
            <person name="Ma J."/>
        </authorList>
    </citation>
    <scope>NUCLEOTIDE SEQUENCE [LARGE SCALE GENOMIC DNA]</scope>
    <source>
        <strain evidence="3">CECT 8010</strain>
    </source>
</reference>